<keyword evidence="2" id="KW-1185">Reference proteome</keyword>
<comment type="caution">
    <text evidence="1">The sequence shown here is derived from an EMBL/GenBank/DDBJ whole genome shotgun (WGS) entry which is preliminary data.</text>
</comment>
<protein>
    <submittedName>
        <fullName evidence="1">Uncharacterized protein</fullName>
    </submittedName>
</protein>
<evidence type="ECO:0000313" key="2">
    <source>
        <dbReference type="Proteomes" id="UP000793456"/>
    </source>
</evidence>
<organism evidence="1 2">
    <name type="scientific">Larimichthys crocea</name>
    <name type="common">Large yellow croaker</name>
    <name type="synonym">Pseudosciaena crocea</name>
    <dbReference type="NCBI Taxonomy" id="215358"/>
    <lineage>
        <taxon>Eukaryota</taxon>
        <taxon>Metazoa</taxon>
        <taxon>Chordata</taxon>
        <taxon>Craniata</taxon>
        <taxon>Vertebrata</taxon>
        <taxon>Euteleostomi</taxon>
        <taxon>Actinopterygii</taxon>
        <taxon>Neopterygii</taxon>
        <taxon>Teleostei</taxon>
        <taxon>Neoteleostei</taxon>
        <taxon>Acanthomorphata</taxon>
        <taxon>Eupercaria</taxon>
        <taxon>Sciaenidae</taxon>
        <taxon>Larimichthys</taxon>
    </lineage>
</organism>
<gene>
    <name evidence="1" type="ORF">E3U43_001996</name>
</gene>
<evidence type="ECO:0000313" key="1">
    <source>
        <dbReference type="EMBL" id="TMS09337.1"/>
    </source>
</evidence>
<sequence>MACKESGESRILLCLGLFLIASSFCQCTSLTKVKALNKLSQVKGGELRHGKLLIWHNSLQGAKLKGTKAAKNLLDVDTDYQADMAWGQPKQPKENGPTADNAAVERLLKMEPKVECTGDSMKLQVQDAASTPGSLFFVDRGSLLSPLPLSKLPPSCGYTIKSTRREFVLVAPYDGCFVALEEGSYILPLLWLGLPMRMSCPSMRQSTTNPPMVTCHAEGMVIKIEGTLPVSRIKVNLNDNWEPLMKVSPRCAFSVVVHPDGVVISVRYAPCLEKKGEMYSLELAGDGETKISCPPLSPAQLEPSKSPGNGQKTQTKTPNKGVYPTTPSHSSSTNAPEPTPKNPQNPEVPDEPNQGPKDVYPPQLPYSPYYPNFFYPYPANPDIKPTPTVQPIPSVTKKNGKYQQIQTVPPTKLPLNPEGQVPQLFSPLPFYPSPTQAEKVPVEKETTPQPTTQQPNGQEKQPFYPYPFYFTYPPMPENPFFNTEKQLPEDPVQTKQPGSEEPKVEIDQPLYPYPFLPQGPYQMPVPPPLQIPTPGPFYLPPTTKPTIAPQPETPQGQVRQPLYPNPFYPQSKPESPPAIKPTIAPKPPQPEAPQGQEYQPLYPNPFYKPFYPLPEPEIQPAKKPTIAPKPPQPEAPQGQVYQPLYPNPFYPQSKPENPPAIKPTIAPKPPQPEAPQGQEYQPLYPNPFYKPFYPLPEPEIQPAKKPTIAPKPPQPEAPQGQVYQPLYPNPFYPQSKPESPPAIKPTIAPKPPQPEAPQGQEYQPLYPNPFYKPFYPLPEPENPPAIKPTASPKPPHPEAPQGQVYQPLYPNPFYPQLKPENPSAIKPTIAPKPPQPEAPQGQVHQPLYPNPFYPQPEPEKPPAIKPTIAPKPEAPQSQVYQPIYPNPFYYNPFYPLPVPEKPTAVPKLPAMETTMGQVHGPSYPQPFTIPGAGDNTPNKKPVQIEQPPAVKPSPQPLTLPPAIYMQQPQQVTTQNPVYCPEFCKFGFSHCCPQIAFHQHLHHIVPAEPGSKGAPSLYPGLPFLPSAYSGFGNSFGSAPLPQKPTEATTQATTTSTSAPVSTQSLQFGDQIKQSYLQPLDGNPSTLPTSNPSKLMNSKPVNPYFVPNSLYPNWQHLPQNQLNLLHRQSPAYYSMLSKLQASSNEPLSPLTVGDINNQKPSESEGPSQPIVQSKYDHDLVPYYMLQDAQAPASKSAVPNNSSQLQPFVSGSNKSERHEQSYVLLQHGPPGREPNRFIESPLSFRDMVYDANFLAQNAARHHGSKPGHPQNLSPPQEKTQPPNWLQKGMSSALPGNVNYMARQLHVPGKEFQPWRSASRHQTNGLNQPIQRPGGKQE</sequence>
<name>A0ACD3QPX3_LARCR</name>
<reference evidence="1" key="1">
    <citation type="submission" date="2018-11" db="EMBL/GenBank/DDBJ databases">
        <title>The sequence and de novo assembly of Larimichthys crocea genome using PacBio and Hi-C technologies.</title>
        <authorList>
            <person name="Xu P."/>
            <person name="Chen B."/>
            <person name="Zhou Z."/>
            <person name="Ke Q."/>
            <person name="Wu Y."/>
            <person name="Bai H."/>
            <person name="Pu F."/>
        </authorList>
    </citation>
    <scope>NUCLEOTIDE SEQUENCE</scope>
    <source>
        <tissue evidence="1">Muscle</tissue>
    </source>
</reference>
<dbReference type="EMBL" id="CM011688">
    <property type="protein sequence ID" value="TMS09337.1"/>
    <property type="molecule type" value="Genomic_DNA"/>
</dbReference>
<accession>A0ACD3QPX3</accession>
<dbReference type="Proteomes" id="UP000793456">
    <property type="component" value="Chromosome XV"/>
</dbReference>
<proteinExistence type="predicted"/>